<dbReference type="EMBL" id="KI963952">
    <property type="protein sequence ID" value="EUC47488.1"/>
    <property type="molecule type" value="Genomic_DNA"/>
</dbReference>
<dbReference type="RefSeq" id="XP_007686030.1">
    <property type="nucleotide sequence ID" value="XM_007687840.1"/>
</dbReference>
<evidence type="ECO:0000313" key="2">
    <source>
        <dbReference type="EMBL" id="EUC47488.1"/>
    </source>
</evidence>
<dbReference type="OrthoDB" id="10412309at2759"/>
<dbReference type="KEGG" id="bor:COCMIDRAFT_89956"/>
<keyword evidence="3" id="KW-1185">Reference proteome</keyword>
<protein>
    <submittedName>
        <fullName evidence="2">Uncharacterized protein</fullName>
    </submittedName>
</protein>
<organism evidence="2 3">
    <name type="scientific">Bipolaris oryzae ATCC 44560</name>
    <dbReference type="NCBI Taxonomy" id="930090"/>
    <lineage>
        <taxon>Eukaryota</taxon>
        <taxon>Fungi</taxon>
        <taxon>Dikarya</taxon>
        <taxon>Ascomycota</taxon>
        <taxon>Pezizomycotina</taxon>
        <taxon>Dothideomycetes</taxon>
        <taxon>Pleosporomycetidae</taxon>
        <taxon>Pleosporales</taxon>
        <taxon>Pleosporineae</taxon>
        <taxon>Pleosporaceae</taxon>
        <taxon>Bipolaris</taxon>
    </lineage>
</organism>
<dbReference type="Proteomes" id="UP000054032">
    <property type="component" value="Unassembled WGS sequence"/>
</dbReference>
<proteinExistence type="predicted"/>
<name>W6ZCF1_COCMI</name>
<dbReference type="GeneID" id="19127585"/>
<sequence>GLLQLQLLCSMHGLQQRARQTIIGPATDAARRHNILWLSNWQRASSARRASACRASHQDEAVCKPQAYSPTLAMRTPSGLQVASSGHSQAVVSQLPGPASAASPGRRRAM</sequence>
<reference evidence="2 3" key="1">
    <citation type="journal article" date="2013" name="PLoS Genet.">
        <title>Comparative genome structure, secondary metabolite, and effector coding capacity across Cochliobolus pathogens.</title>
        <authorList>
            <person name="Condon B.J."/>
            <person name="Leng Y."/>
            <person name="Wu D."/>
            <person name="Bushley K.E."/>
            <person name="Ohm R.A."/>
            <person name="Otillar R."/>
            <person name="Martin J."/>
            <person name="Schackwitz W."/>
            <person name="Grimwood J."/>
            <person name="MohdZainudin N."/>
            <person name="Xue C."/>
            <person name="Wang R."/>
            <person name="Manning V.A."/>
            <person name="Dhillon B."/>
            <person name="Tu Z.J."/>
            <person name="Steffenson B.J."/>
            <person name="Salamov A."/>
            <person name="Sun H."/>
            <person name="Lowry S."/>
            <person name="LaButti K."/>
            <person name="Han J."/>
            <person name="Copeland A."/>
            <person name="Lindquist E."/>
            <person name="Barry K."/>
            <person name="Schmutz J."/>
            <person name="Baker S.E."/>
            <person name="Ciuffetti L.M."/>
            <person name="Grigoriev I.V."/>
            <person name="Zhong S."/>
            <person name="Turgeon B.G."/>
        </authorList>
    </citation>
    <scope>NUCLEOTIDE SEQUENCE [LARGE SCALE GENOMIC DNA]</scope>
    <source>
        <strain evidence="2 3">ATCC 44560</strain>
    </source>
</reference>
<dbReference type="AlphaFoldDB" id="W6ZCF1"/>
<evidence type="ECO:0000313" key="3">
    <source>
        <dbReference type="Proteomes" id="UP000054032"/>
    </source>
</evidence>
<evidence type="ECO:0000256" key="1">
    <source>
        <dbReference type="SAM" id="MobiDB-lite"/>
    </source>
</evidence>
<dbReference type="HOGENOM" id="CLU_2176933_0_0_1"/>
<accession>W6ZCF1</accession>
<feature type="compositionally biased region" description="Polar residues" evidence="1">
    <location>
        <begin position="78"/>
        <end position="92"/>
    </location>
</feature>
<gene>
    <name evidence="2" type="ORF">COCMIDRAFT_89956</name>
</gene>
<feature type="region of interest" description="Disordered" evidence="1">
    <location>
        <begin position="78"/>
        <end position="110"/>
    </location>
</feature>
<feature type="non-terminal residue" evidence="2">
    <location>
        <position position="1"/>
    </location>
</feature>